<sequence>MVALLLYGYSRGLYSSRQLARACEARVDVMAVTGLNRPNFRTITDFRKRHLVALADLFMQVLRLCRAVGLVGFAHVAVDGTKLKANASRHKEMSYVLVV</sequence>
<dbReference type="Pfam" id="PF05598">
    <property type="entry name" value="DUF772"/>
    <property type="match status" value="1"/>
</dbReference>
<gene>
    <name evidence="2" type="ORF">RADP37_05237</name>
</gene>
<dbReference type="PANTHER" id="PTHR33408">
    <property type="entry name" value="TRANSPOSASE"/>
    <property type="match status" value="1"/>
</dbReference>
<evidence type="ECO:0000313" key="2">
    <source>
        <dbReference type="EMBL" id="AWV20580.1"/>
    </source>
</evidence>
<keyword evidence="2" id="KW-0614">Plasmid</keyword>
<dbReference type="AlphaFoldDB" id="A0A4Y1MSC0"/>
<name>A0A4Y1MSC0_9PROT</name>
<organism evidence="2">
    <name type="scientific">Roseomonas mucosa</name>
    <dbReference type="NCBI Taxonomy" id="207340"/>
    <lineage>
        <taxon>Bacteria</taxon>
        <taxon>Pseudomonadati</taxon>
        <taxon>Pseudomonadota</taxon>
        <taxon>Alphaproteobacteria</taxon>
        <taxon>Acetobacterales</taxon>
        <taxon>Roseomonadaceae</taxon>
        <taxon>Roseomonas</taxon>
    </lineage>
</organism>
<accession>A0A4Y1MSC0</accession>
<proteinExistence type="predicted"/>
<feature type="domain" description="Transposase InsH N-terminal" evidence="1">
    <location>
        <begin position="1"/>
        <end position="49"/>
    </location>
</feature>
<protein>
    <submittedName>
        <fullName evidence="2">Transposase</fullName>
    </submittedName>
</protein>
<geneLocation type="plasmid" evidence="2">
    <name>p1-AD2</name>
</geneLocation>
<dbReference type="PANTHER" id="PTHR33408:SF2">
    <property type="entry name" value="TRANSPOSASE DDE DOMAIN-CONTAINING PROTEIN"/>
    <property type="match status" value="1"/>
</dbReference>
<reference evidence="2" key="1">
    <citation type="submission" date="2017-12" db="EMBL/GenBank/DDBJ databases">
        <authorList>
            <person name="Martens C."/>
            <person name="Dahlstrom E."/>
            <person name="Barbian K."/>
            <person name="Sykora L."/>
            <person name="Ricklefs S."/>
            <person name="Bruno D."/>
            <person name="Anzick I."/>
            <person name="Myles I."/>
            <person name="Datta S.K."/>
        </authorList>
    </citation>
    <scope>NUCLEOTIDE SEQUENCE</scope>
    <source>
        <strain evidence="2">AD2</strain>
        <plasmid evidence="2">p1-AD2</plasmid>
    </source>
</reference>
<evidence type="ECO:0000259" key="1">
    <source>
        <dbReference type="Pfam" id="PF05598"/>
    </source>
</evidence>
<dbReference type="InterPro" id="IPR008490">
    <property type="entry name" value="Transposase_InsH_N"/>
</dbReference>
<dbReference type="EMBL" id="CP025188">
    <property type="protein sequence ID" value="AWV20580.1"/>
    <property type="molecule type" value="Genomic_DNA"/>
</dbReference>